<dbReference type="EMBL" id="AY940168">
    <property type="protein sequence ID" value="AAX46818.2"/>
    <property type="molecule type" value="Genomic_DNA"/>
</dbReference>
<protein>
    <submittedName>
        <fullName evidence="1">Uncharacterized protein</fullName>
    </submittedName>
</protein>
<proteinExistence type="predicted"/>
<evidence type="ECO:0000313" key="2">
    <source>
        <dbReference type="Proteomes" id="UP000000915"/>
    </source>
</evidence>
<reference evidence="1 2" key="1">
    <citation type="journal article" date="2005" name="PLoS Biol.">
        <title>Three Prochlorococcus cyanophage genomes: signature features and ecological interpretations.</title>
        <authorList>
            <person name="Sullivan M.B."/>
            <person name="Coleman M.L."/>
            <person name="Weigele P."/>
            <person name="Rohwer F."/>
            <person name="Chisholm S.W."/>
        </authorList>
    </citation>
    <scope>NUCLEOTIDE SEQUENCE</scope>
</reference>
<evidence type="ECO:0000313" key="1">
    <source>
        <dbReference type="EMBL" id="AAX46818.2"/>
    </source>
</evidence>
<keyword evidence="2" id="KW-1185">Reference proteome</keyword>
<accession>Q58LT1</accession>
<dbReference type="RefSeq" id="YP_214578.2">
    <property type="nucleotide sequence ID" value="NC_006884.2"/>
</dbReference>
<sequence length="469" mass="53728">MPSTIRKSSIQISRPGEAQYRLSMYRDGERLQNKEGAFDLVTFCRGWEIYESIELHTMEAEFIFEDAAGLMGALTGTEVFKLEIQSFPVDRTYYFRSYGIYDRIRAGQSNEVYFIKCYSDEFMKNESVNVFGNSEVIFNNNAKAENIIETLVKDKNYIGSSKRLFTEETLNEHSFIAPNWRPFDVIPWVLLRTIRKSQKGGSLQNGFVFFENSLGFHAKSYDKMIEDIEKQRENSETSPITGQAKMYQYVHDIKNTESPIDNQFLIDSVVFPDEATTMTNLRHGIYSGYSVGFDPVSITSSKMGLSKDMSSTAYNYSLEDIWPRMAHLNAGKSVNPLVNMDNNVRGHMYKPKRIRYCGLPNQSFDPKFQNNPQASYEQLAELQAYRYIRKATLNHINLKIRIPGNLDLYPGSGIDIIIPSIAKSGGGFGRSTSIDRKYSGRYLIKTLTHSMTEDIMNTDLELMKDSILR</sequence>
<name>Q58LT1_BPPRS</name>
<dbReference type="GeneID" id="3294659"/>
<reference evidence="1 2" key="2">
    <citation type="journal article" date="2010" name="Environ. Microbiol.">
        <title>Genomic analysis of oceanic cyanobacterial myoviruses compared with T4-like myoviruses from diverse hosts and environments.</title>
        <authorList>
            <person name="Sullivan M.B."/>
            <person name="Huang K.H."/>
            <person name="Ignacio-Espinoza J.C."/>
            <person name="Berlin A.M."/>
            <person name="Kelly L."/>
            <person name="Weigele P.R."/>
            <person name="DeFrancesco A.S."/>
            <person name="Kern S.E."/>
            <person name="Thompson L.R."/>
            <person name="Young S."/>
            <person name="Yandava C."/>
            <person name="Fu R."/>
            <person name="Krastins B."/>
            <person name="Chase M."/>
            <person name="Sarracino D."/>
            <person name="Osburne M.S."/>
            <person name="Henn M.R."/>
            <person name="Chisholm S.W."/>
        </authorList>
    </citation>
    <scope>NUCLEOTIDE SEQUENCE [LARGE SCALE GENOMIC DNA]</scope>
</reference>
<organism evidence="1 2">
    <name type="scientific">Prochlorococcus phage P-SSM4</name>
    <dbReference type="NCBI Taxonomy" id="268747"/>
    <lineage>
        <taxon>Viruses</taxon>
        <taxon>Duplodnaviria</taxon>
        <taxon>Heunggongvirae</taxon>
        <taxon>Uroviricota</taxon>
        <taxon>Caudoviricetes</taxon>
        <taxon>Pantevenvirales</taxon>
        <taxon>Kyanoviridae</taxon>
        <taxon>Ronodorvirus</taxon>
        <taxon>Ronodorvirus ssm4</taxon>
    </lineage>
</organism>
<organismHost>
    <name type="scientific">Prochlorococcus</name>
    <dbReference type="NCBI Taxonomy" id="1218"/>
</organismHost>
<dbReference type="Proteomes" id="UP000000915">
    <property type="component" value="Segment"/>
</dbReference>
<dbReference type="KEGG" id="vg:3294659"/>
<dbReference type="OrthoDB" id="13640at10239"/>
<gene>
    <name evidence="1" type="ORF">PSSM4_017</name>
</gene>